<keyword evidence="4" id="KW-0804">Transcription</keyword>
<accession>A0A0X8HEB9</accession>
<evidence type="ECO:0000313" key="7">
    <source>
        <dbReference type="EMBL" id="AMD01015.1"/>
    </source>
</evidence>
<evidence type="ECO:0000256" key="1">
    <source>
        <dbReference type="ARBA" id="ARBA00009437"/>
    </source>
</evidence>
<dbReference type="InterPro" id="IPR021109">
    <property type="entry name" value="Peptidase_aspartic_dom_sf"/>
</dbReference>
<proteinExistence type="inferred from homology"/>
<protein>
    <submittedName>
        <fullName evidence="7">HTH-type transcriptional regulator CynR</fullName>
    </submittedName>
</protein>
<evidence type="ECO:0000256" key="3">
    <source>
        <dbReference type="ARBA" id="ARBA00023125"/>
    </source>
</evidence>
<dbReference type="Pfam" id="PF05618">
    <property type="entry name" value="Zn_protease"/>
    <property type="match status" value="1"/>
</dbReference>
<sequence length="468" mass="51783">MQDLQTLRAFITVAREGSVSRAAEKLHLTQPAVSLKLKQLQESLGLALFQRRPQGLKLTADGYALLPAAERTLAAMAAFEQSAQALHSTLRGRLKIGTIVDPEFIRLGAFLHRLVGRAPQLETELQHGMSGSVLKWIRRGELDVGFYLAPSGEGPGDDSQDVAHRELTQFHYHVIAPAGWSGRLTRTDWPSLAALPWIVTPQESVHHRLLQGVLQPQGLAPNGVAQVDQEACMLDLVRAGVGLSLARDALAMAERQERGLVVVEGVRLPCSLNFVWQHQRGDEPVIVMAECNEDTNASLDDKALVGRAEWIGLPDIGTYLRARVDSGANTSSLSAKDITRFERDGEDWVRFRLGITDDDIVVDKVRNEWIEAPVERRVRIVQAAGSESRPVVSLLMTLGSIREPVEFTLNDRTHLNFPVLLGRRFLMDIALIDVAETYLHPRPEFPGGRPAAEAEQDDLNDQEEEDAE</sequence>
<dbReference type="OrthoDB" id="646694at2"/>
<dbReference type="PROSITE" id="PS50931">
    <property type="entry name" value="HTH_LYSR"/>
    <property type="match status" value="1"/>
</dbReference>
<reference evidence="7 8" key="1">
    <citation type="journal article" date="2016" name="Genome Announc.">
        <title>Draft Genome Sequence of 'Halomonas chromatireducens' Strain AGD 8-3, a Haloalkaliphilic Chromate- and Selenite-Reducing Gammaproteobacterium.</title>
        <authorList>
            <person name="Sharko F.S."/>
            <person name="Shapovalova A.A."/>
            <person name="Tsygankova S.V."/>
            <person name="Komova A.V."/>
            <person name="Boulygina E.S."/>
            <person name="Teslyuk A.B."/>
            <person name="Gotovtsev P.M."/>
            <person name="Namsaraev Z.B."/>
            <person name="Khijniak T.V."/>
            <person name="Nedoluzhko A.V."/>
            <person name="Vasilov R.G."/>
        </authorList>
    </citation>
    <scope>NUCLEOTIDE SEQUENCE [LARGE SCALE GENOMIC DNA]</scope>
    <source>
        <strain evidence="7 8">AGD 8-3</strain>
    </source>
</reference>
<dbReference type="Gene3D" id="1.10.10.10">
    <property type="entry name" value="Winged helix-like DNA-binding domain superfamily/Winged helix DNA-binding domain"/>
    <property type="match status" value="1"/>
</dbReference>
<evidence type="ECO:0000259" key="6">
    <source>
        <dbReference type="PROSITE" id="PS50931"/>
    </source>
</evidence>
<evidence type="ECO:0000256" key="2">
    <source>
        <dbReference type="ARBA" id="ARBA00023015"/>
    </source>
</evidence>
<keyword evidence="8" id="KW-1185">Reference proteome</keyword>
<organism evidence="7 8">
    <name type="scientific">Halomonas chromatireducens</name>
    <dbReference type="NCBI Taxonomy" id="507626"/>
    <lineage>
        <taxon>Bacteria</taxon>
        <taxon>Pseudomonadati</taxon>
        <taxon>Pseudomonadota</taxon>
        <taxon>Gammaproteobacteria</taxon>
        <taxon>Oceanospirillales</taxon>
        <taxon>Halomonadaceae</taxon>
        <taxon>Halomonas</taxon>
    </lineage>
</organism>
<dbReference type="InterPro" id="IPR036388">
    <property type="entry name" value="WH-like_DNA-bd_sf"/>
</dbReference>
<dbReference type="PRINTS" id="PR00039">
    <property type="entry name" value="HTHLYSR"/>
</dbReference>
<name>A0A0X8HEB9_9GAMM</name>
<dbReference type="GO" id="GO:0003700">
    <property type="term" value="F:DNA-binding transcription factor activity"/>
    <property type="evidence" value="ECO:0007669"/>
    <property type="project" value="InterPro"/>
</dbReference>
<dbReference type="InterPro" id="IPR036390">
    <property type="entry name" value="WH_DNA-bd_sf"/>
</dbReference>
<dbReference type="PANTHER" id="PTHR30126:SF40">
    <property type="entry name" value="HTH-TYPE TRANSCRIPTIONAL REGULATOR GLTR"/>
    <property type="match status" value="1"/>
</dbReference>
<dbReference type="Pfam" id="PF03466">
    <property type="entry name" value="LysR_substrate"/>
    <property type="match status" value="1"/>
</dbReference>
<dbReference type="STRING" id="507626.LOKO_01948"/>
<dbReference type="KEGG" id="hco:LOKO_01948"/>
<dbReference type="Gene3D" id="3.40.190.10">
    <property type="entry name" value="Periplasmic binding protein-like II"/>
    <property type="match status" value="2"/>
</dbReference>
<feature type="region of interest" description="Disordered" evidence="5">
    <location>
        <begin position="443"/>
        <end position="468"/>
    </location>
</feature>
<dbReference type="SUPFAM" id="SSF50630">
    <property type="entry name" value="Acid proteases"/>
    <property type="match status" value="1"/>
</dbReference>
<dbReference type="CDD" id="cd05466">
    <property type="entry name" value="PBP2_LTTR_substrate"/>
    <property type="match status" value="1"/>
</dbReference>
<dbReference type="Pfam" id="PF00126">
    <property type="entry name" value="HTH_1"/>
    <property type="match status" value="1"/>
</dbReference>
<dbReference type="Gene3D" id="2.40.70.10">
    <property type="entry name" value="Acid Proteases"/>
    <property type="match status" value="1"/>
</dbReference>
<dbReference type="AlphaFoldDB" id="A0A0X8HEB9"/>
<feature type="domain" description="HTH lysR-type" evidence="6">
    <location>
        <begin position="1"/>
        <end position="59"/>
    </location>
</feature>
<dbReference type="Proteomes" id="UP000063387">
    <property type="component" value="Chromosome"/>
</dbReference>
<dbReference type="SUPFAM" id="SSF46785">
    <property type="entry name" value="Winged helix' DNA-binding domain"/>
    <property type="match status" value="1"/>
</dbReference>
<reference evidence="7 8" key="2">
    <citation type="submission" date="2016-02" db="EMBL/GenBank/DDBJ databases">
        <authorList>
            <person name="Wen L."/>
            <person name="He K."/>
            <person name="Yang H."/>
        </authorList>
    </citation>
    <scope>NUCLEOTIDE SEQUENCE [LARGE SCALE GENOMIC DNA]</scope>
    <source>
        <strain evidence="7 8">AGD 8-3</strain>
    </source>
</reference>
<evidence type="ECO:0000313" key="8">
    <source>
        <dbReference type="Proteomes" id="UP000063387"/>
    </source>
</evidence>
<keyword evidence="2" id="KW-0805">Transcription regulation</keyword>
<keyword evidence="3" id="KW-0238">DNA-binding</keyword>
<dbReference type="GO" id="GO:0000976">
    <property type="term" value="F:transcription cis-regulatory region binding"/>
    <property type="evidence" value="ECO:0007669"/>
    <property type="project" value="TreeGrafter"/>
</dbReference>
<dbReference type="SUPFAM" id="SSF53850">
    <property type="entry name" value="Periplasmic binding protein-like II"/>
    <property type="match status" value="1"/>
</dbReference>
<evidence type="ECO:0000256" key="5">
    <source>
        <dbReference type="SAM" id="MobiDB-lite"/>
    </source>
</evidence>
<dbReference type="RefSeq" id="WP_083517528.1">
    <property type="nucleotide sequence ID" value="NZ_CP014226.1"/>
</dbReference>
<gene>
    <name evidence="7" type="primary">cynR_2</name>
    <name evidence="7" type="ORF">LOKO_01948</name>
</gene>
<dbReference type="InterPro" id="IPR005119">
    <property type="entry name" value="LysR_subst-bd"/>
</dbReference>
<dbReference type="FunFam" id="1.10.10.10:FF:000001">
    <property type="entry name" value="LysR family transcriptional regulator"/>
    <property type="match status" value="1"/>
</dbReference>
<dbReference type="InterPro" id="IPR008503">
    <property type="entry name" value="Asp_endopeptidase"/>
</dbReference>
<dbReference type="InterPro" id="IPR000847">
    <property type="entry name" value="LysR_HTH_N"/>
</dbReference>
<evidence type="ECO:0000256" key="4">
    <source>
        <dbReference type="ARBA" id="ARBA00023163"/>
    </source>
</evidence>
<dbReference type="EMBL" id="CP014226">
    <property type="protein sequence ID" value="AMD01015.1"/>
    <property type="molecule type" value="Genomic_DNA"/>
</dbReference>
<comment type="similarity">
    <text evidence="1">Belongs to the LysR transcriptional regulatory family.</text>
</comment>
<dbReference type="PATRIC" id="fig|507626.3.peg.1944"/>
<feature type="compositionally biased region" description="Acidic residues" evidence="5">
    <location>
        <begin position="454"/>
        <end position="468"/>
    </location>
</feature>
<dbReference type="PANTHER" id="PTHR30126">
    <property type="entry name" value="HTH-TYPE TRANSCRIPTIONAL REGULATOR"/>
    <property type="match status" value="1"/>
</dbReference>